<proteinExistence type="predicted"/>
<feature type="signal peptide" evidence="2">
    <location>
        <begin position="1"/>
        <end position="20"/>
    </location>
</feature>
<evidence type="ECO:0000313" key="4">
    <source>
        <dbReference type="Proteomes" id="UP001482620"/>
    </source>
</evidence>
<feature type="chain" id="PRO_5045492618" evidence="2">
    <location>
        <begin position="21"/>
        <end position="101"/>
    </location>
</feature>
<comment type="caution">
    <text evidence="3">The sequence shown here is derived from an EMBL/GenBank/DDBJ whole genome shotgun (WGS) entry which is preliminary data.</text>
</comment>
<gene>
    <name evidence="3" type="ORF">ILYODFUR_025952</name>
</gene>
<evidence type="ECO:0000256" key="1">
    <source>
        <dbReference type="SAM" id="MobiDB-lite"/>
    </source>
</evidence>
<sequence length="101" mass="11663">MSFLCNVFICSLFTVQQIQRESIRNQKLRYFKGEEQNRKKNKLDKGPLWSFDGEDPVYSHRTGPPTLQPMAGLDCTTSKRRKNGHIQLGSKQSCQRPSSQM</sequence>
<feature type="region of interest" description="Disordered" evidence="1">
    <location>
        <begin position="82"/>
        <end position="101"/>
    </location>
</feature>
<protein>
    <submittedName>
        <fullName evidence="3">Uncharacterized protein</fullName>
    </submittedName>
</protein>
<dbReference type="Proteomes" id="UP001482620">
    <property type="component" value="Unassembled WGS sequence"/>
</dbReference>
<keyword evidence="4" id="KW-1185">Reference proteome</keyword>
<feature type="compositionally biased region" description="Polar residues" evidence="1">
    <location>
        <begin position="89"/>
        <end position="101"/>
    </location>
</feature>
<accession>A0ABV0UL07</accession>
<keyword evidence="2" id="KW-0732">Signal</keyword>
<feature type="region of interest" description="Disordered" evidence="1">
    <location>
        <begin position="33"/>
        <end position="76"/>
    </location>
</feature>
<evidence type="ECO:0000313" key="3">
    <source>
        <dbReference type="EMBL" id="MEQ2245277.1"/>
    </source>
</evidence>
<organism evidence="3 4">
    <name type="scientific">Ilyodon furcidens</name>
    <name type="common">goldbreast splitfin</name>
    <dbReference type="NCBI Taxonomy" id="33524"/>
    <lineage>
        <taxon>Eukaryota</taxon>
        <taxon>Metazoa</taxon>
        <taxon>Chordata</taxon>
        <taxon>Craniata</taxon>
        <taxon>Vertebrata</taxon>
        <taxon>Euteleostomi</taxon>
        <taxon>Actinopterygii</taxon>
        <taxon>Neopterygii</taxon>
        <taxon>Teleostei</taxon>
        <taxon>Neoteleostei</taxon>
        <taxon>Acanthomorphata</taxon>
        <taxon>Ovalentaria</taxon>
        <taxon>Atherinomorphae</taxon>
        <taxon>Cyprinodontiformes</taxon>
        <taxon>Goodeidae</taxon>
        <taxon>Ilyodon</taxon>
    </lineage>
</organism>
<name>A0ABV0UL07_9TELE</name>
<evidence type="ECO:0000256" key="2">
    <source>
        <dbReference type="SAM" id="SignalP"/>
    </source>
</evidence>
<reference evidence="3 4" key="1">
    <citation type="submission" date="2021-06" db="EMBL/GenBank/DDBJ databases">
        <authorList>
            <person name="Palmer J.M."/>
        </authorList>
    </citation>
    <scope>NUCLEOTIDE SEQUENCE [LARGE SCALE GENOMIC DNA]</scope>
    <source>
        <strain evidence="4">if_2019</strain>
        <tissue evidence="3">Muscle</tissue>
    </source>
</reference>
<dbReference type="EMBL" id="JAHRIQ010072742">
    <property type="protein sequence ID" value="MEQ2245277.1"/>
    <property type="molecule type" value="Genomic_DNA"/>
</dbReference>